<evidence type="ECO:0000313" key="3">
    <source>
        <dbReference type="Proteomes" id="UP000030672"/>
    </source>
</evidence>
<dbReference type="EMBL" id="KL584829">
    <property type="protein sequence ID" value="KEQ64285.1"/>
    <property type="molecule type" value="Genomic_DNA"/>
</dbReference>
<evidence type="ECO:0000313" key="2">
    <source>
        <dbReference type="EMBL" id="KEQ64285.1"/>
    </source>
</evidence>
<feature type="compositionally biased region" description="Polar residues" evidence="1">
    <location>
        <begin position="116"/>
        <end position="127"/>
    </location>
</feature>
<accession>A0A074VU23</accession>
<organism evidence="2 3">
    <name type="scientific">Aureobasidium melanogenum (strain CBS 110374)</name>
    <name type="common">Aureobasidium pullulans var. melanogenum</name>
    <dbReference type="NCBI Taxonomy" id="1043003"/>
    <lineage>
        <taxon>Eukaryota</taxon>
        <taxon>Fungi</taxon>
        <taxon>Dikarya</taxon>
        <taxon>Ascomycota</taxon>
        <taxon>Pezizomycotina</taxon>
        <taxon>Dothideomycetes</taxon>
        <taxon>Dothideomycetidae</taxon>
        <taxon>Dothideales</taxon>
        <taxon>Saccotheciaceae</taxon>
        <taxon>Aureobasidium</taxon>
    </lineage>
</organism>
<dbReference type="GeneID" id="63917864"/>
<keyword evidence="3" id="KW-1185">Reference proteome</keyword>
<sequence>MRSWVQFCACSQVREQAYRPPLSPPKHPRRCVADTAISSTSINGKGMYLRDDGRTRDGEFVTPDDPAAAPQAAAVAASAPGGGYEESLPIAPVHLWRDFAGASVSAPVSASDTPFPCTSSAPESSARWQDFLPKQSREGVSLALRQAPSSGGTKDDGKKDEEAEEEGNSKTANTKKVSWRKRSSN</sequence>
<protein>
    <submittedName>
        <fullName evidence="2">Uncharacterized protein</fullName>
    </submittedName>
</protein>
<name>A0A074VU23_AURM1</name>
<reference evidence="2 3" key="1">
    <citation type="journal article" date="2014" name="BMC Genomics">
        <title>Genome sequencing of four Aureobasidium pullulans varieties: biotechnological potential, stress tolerance, and description of new species.</title>
        <authorList>
            <person name="Gostin Ar C."/>
            <person name="Ohm R.A."/>
            <person name="Kogej T."/>
            <person name="Sonjak S."/>
            <person name="Turk M."/>
            <person name="Zajc J."/>
            <person name="Zalar P."/>
            <person name="Grube M."/>
            <person name="Sun H."/>
            <person name="Han J."/>
            <person name="Sharma A."/>
            <person name="Chiniquy J."/>
            <person name="Ngan C.Y."/>
            <person name="Lipzen A."/>
            <person name="Barry K."/>
            <person name="Grigoriev I.V."/>
            <person name="Gunde-Cimerman N."/>
        </authorList>
    </citation>
    <scope>NUCLEOTIDE SEQUENCE [LARGE SCALE GENOMIC DNA]</scope>
    <source>
        <strain evidence="2 3">CBS 110374</strain>
    </source>
</reference>
<dbReference type="Proteomes" id="UP000030672">
    <property type="component" value="Unassembled WGS sequence"/>
</dbReference>
<proteinExistence type="predicted"/>
<dbReference type="AlphaFoldDB" id="A0A074VU23"/>
<dbReference type="RefSeq" id="XP_040881308.1">
    <property type="nucleotide sequence ID" value="XM_041024491.1"/>
</dbReference>
<dbReference type="HOGENOM" id="CLU_1461022_0_0_1"/>
<evidence type="ECO:0000256" key="1">
    <source>
        <dbReference type="SAM" id="MobiDB-lite"/>
    </source>
</evidence>
<gene>
    <name evidence="2" type="ORF">M437DRAFT_64834</name>
</gene>
<feature type="region of interest" description="Disordered" evidence="1">
    <location>
        <begin position="106"/>
        <end position="185"/>
    </location>
</feature>